<keyword evidence="4" id="KW-1185">Reference proteome</keyword>
<evidence type="ECO:0000313" key="3">
    <source>
        <dbReference type="EMBL" id="CDJ38353.1"/>
    </source>
</evidence>
<reference evidence="3" key="1">
    <citation type="submission" date="2013-10" db="EMBL/GenBank/DDBJ databases">
        <title>Genomic analysis of the causative agents of coccidiosis in chickens.</title>
        <authorList>
            <person name="Reid A.J."/>
            <person name="Blake D."/>
            <person name="Billington K."/>
            <person name="Browne H."/>
            <person name="Dunn M."/>
            <person name="Hung S."/>
            <person name="Kawahara F."/>
            <person name="Miranda-Saavedra D."/>
            <person name="Mourier T."/>
            <person name="Nagra H."/>
            <person name="Otto T.D."/>
            <person name="Rawlings N."/>
            <person name="Sanchez A."/>
            <person name="Sanders M."/>
            <person name="Subramaniam C."/>
            <person name="Tay Y."/>
            <person name="Dear P."/>
            <person name="Doerig C."/>
            <person name="Gruber A."/>
            <person name="Parkinson J."/>
            <person name="Shirley M."/>
            <person name="Wan K.L."/>
            <person name="Berriman M."/>
            <person name="Tomley F."/>
            <person name="Pain A."/>
        </authorList>
    </citation>
    <scope>NUCLEOTIDE SEQUENCE [LARGE SCALE GENOMIC DNA]</scope>
    <source>
        <strain evidence="3">Houghton</strain>
    </source>
</reference>
<dbReference type="VEuPathDB" id="ToxoDB:ETH_00026580"/>
<dbReference type="RefSeq" id="XP_013229191.1">
    <property type="nucleotide sequence ID" value="XM_013373737.1"/>
</dbReference>
<keyword evidence="2" id="KW-1133">Transmembrane helix</keyword>
<keyword evidence="2" id="KW-0472">Membrane</keyword>
<evidence type="ECO:0000256" key="1">
    <source>
        <dbReference type="SAM" id="MobiDB-lite"/>
    </source>
</evidence>
<dbReference type="AlphaFoldDB" id="U6KSH3"/>
<dbReference type="OMA" id="CLPETHI"/>
<dbReference type="Proteomes" id="UP000030747">
    <property type="component" value="Unassembled WGS sequence"/>
</dbReference>
<name>U6KSH3_EIMTE</name>
<protein>
    <recommendedName>
        <fullName evidence="5">Transmembrane protein</fullName>
    </recommendedName>
</protein>
<evidence type="ECO:0000256" key="2">
    <source>
        <dbReference type="SAM" id="Phobius"/>
    </source>
</evidence>
<feature type="transmembrane region" description="Helical" evidence="2">
    <location>
        <begin position="90"/>
        <end position="107"/>
    </location>
</feature>
<feature type="compositionally biased region" description="Basic and acidic residues" evidence="1">
    <location>
        <begin position="10"/>
        <end position="20"/>
    </location>
</feature>
<dbReference type="VEuPathDB" id="ToxoDB:ETH2_1342000"/>
<evidence type="ECO:0008006" key="5">
    <source>
        <dbReference type="Google" id="ProtNLM"/>
    </source>
</evidence>
<keyword evidence="2" id="KW-0812">Transmembrane</keyword>
<dbReference type="OrthoDB" id="345907at2759"/>
<reference evidence="3" key="2">
    <citation type="submission" date="2013-10" db="EMBL/GenBank/DDBJ databases">
        <authorList>
            <person name="Aslett M."/>
        </authorList>
    </citation>
    <scope>NUCLEOTIDE SEQUENCE [LARGE SCALE GENOMIC DNA]</scope>
    <source>
        <strain evidence="3">Houghton</strain>
    </source>
</reference>
<dbReference type="GeneID" id="25254412"/>
<feature type="region of interest" description="Disordered" evidence="1">
    <location>
        <begin position="1"/>
        <end position="35"/>
    </location>
</feature>
<evidence type="ECO:0000313" key="4">
    <source>
        <dbReference type="Proteomes" id="UP000030747"/>
    </source>
</evidence>
<dbReference type="EMBL" id="HG673835">
    <property type="protein sequence ID" value="CDJ38353.1"/>
    <property type="molecule type" value="Genomic_DNA"/>
</dbReference>
<accession>U6KSH3</accession>
<sequence>MSFNSSDASKPVDDAWRRWEPPSTDASLGARGLPQEVKGGPTCSNFVPSHTDSLQLAMSDLTERPGNVSQAGDGGLLDVRPSPTVTRRSVSVAIITMVTIGLIAALFRDFKSNYSVHSTPGSPRFRQYLHKRWRGSLGVVDEPLPAVETEGTRDPRDWMKTFFASREDPQGSTVDLKDNPLPFLSEAVGAQELRVHLQRTAALLPAAERLASIVDTAEASLLFRELKELVMKAASPQELNQVGHRTTAERKEEQLGAVKRGLRSASSALKQLLDVAEEKAWTISQKVVPLPRLACLPETHITLLWGSGSAGLVSAVKTYLRSLVETAEIEARRAKWAYRELSRHQKGRTEASVETIVGMSSRLEDIYTAWALRQNAAHLVALLQHNVFLLCKAAACASANNRKRLVETLQRSHEVALSVLQEIVHSKGYLPHVPEDEMEAEQQEVKELLQQNVDTLRALEGSVTIEAVTAASDRLNAIDEHLTRLSRGFQKKAKHIRDLSKQCQDALPRLRAANLENVVAARTQALANANIAELLYEKARKRVDRRAEGLLGKGGGESITSINGVLSQQLLERLSAEKRRAADGAAAANSFVDGAQFAEDFSSIFDLVDISDAAAAKAYKAAAQSTLAFAEFTTLYSLEIHLRESIDLWADASAHILHSGPSVRRRYEDLKAQFADWQFAAKEARDISSIAMAAAEMRSIVHHLEQLVDMETALL</sequence>
<proteinExistence type="predicted"/>
<gene>
    <name evidence="3" type="ORF">ETH_00026580</name>
</gene>
<organism evidence="3 4">
    <name type="scientific">Eimeria tenella</name>
    <name type="common">Coccidian parasite</name>
    <dbReference type="NCBI Taxonomy" id="5802"/>
    <lineage>
        <taxon>Eukaryota</taxon>
        <taxon>Sar</taxon>
        <taxon>Alveolata</taxon>
        <taxon>Apicomplexa</taxon>
        <taxon>Conoidasida</taxon>
        <taxon>Coccidia</taxon>
        <taxon>Eucoccidiorida</taxon>
        <taxon>Eimeriorina</taxon>
        <taxon>Eimeriidae</taxon>
        <taxon>Eimeria</taxon>
    </lineage>
</organism>